<evidence type="ECO:0000313" key="5">
    <source>
        <dbReference type="Proteomes" id="UP000521032"/>
    </source>
</evidence>
<comment type="caution">
    <text evidence="4">The sequence shown here is derived from an EMBL/GenBank/DDBJ whole genome shotgun (WGS) entry which is preliminary data.</text>
</comment>
<proteinExistence type="inferred from homology"/>
<dbReference type="AlphaFoldDB" id="A0A6V7R5N9"/>
<accession>A0A6V7R5N9</accession>
<evidence type="ECO:0000256" key="2">
    <source>
        <dbReference type="SAM" id="Phobius"/>
    </source>
</evidence>
<keyword evidence="2" id="KW-0472">Membrane</keyword>
<dbReference type="PANTHER" id="PTHR33392:SF6">
    <property type="entry name" value="POLYISOPRENYL-TEICHOIC ACID--PEPTIDOGLYCAN TEICHOIC ACID TRANSFERASE TAGU"/>
    <property type="match status" value="1"/>
</dbReference>
<evidence type="ECO:0000256" key="1">
    <source>
        <dbReference type="ARBA" id="ARBA00006068"/>
    </source>
</evidence>
<dbReference type="Pfam" id="PF03816">
    <property type="entry name" value="LytR_cpsA_psr"/>
    <property type="match status" value="1"/>
</dbReference>
<dbReference type="InterPro" id="IPR004474">
    <property type="entry name" value="LytR_CpsA_psr"/>
</dbReference>
<sequence>MEENLQRNKKRKKKFGIGKIIISILLLIIIVSLVLIGYFFYKLNQLDTEVHKPLEREKSELREKTVETKDGDAISIAIFGVDSDADRNAVGGGERSDSIILLSINPEDKKSVMVSVPRDTRAEIVGYGTVEKINHAYAYGGPEMAVNSLERLLNVPIDEYVSINMDGVKDLVDTVGGVDVVSNGTFTVKGNSYVEGETYHMYGDEALAFMRSRYEDGSGGDFGRQNRQQIVLEAMVNKMASIGSIGRVNDIFNALGNNMTTSVKVSQLDELMINYLPARKDMEKYQLEGEGATLDDGLWYFLPYDESINEISNAYRQNLSLE</sequence>
<feature type="domain" description="Cell envelope-related transcriptional attenuator" evidence="3">
    <location>
        <begin position="95"/>
        <end position="240"/>
    </location>
</feature>
<reference evidence="4 5" key="1">
    <citation type="submission" date="2020-07" db="EMBL/GenBank/DDBJ databases">
        <authorList>
            <person name="Criscuolo A."/>
        </authorList>
    </citation>
    <scope>NUCLEOTIDE SEQUENCE [LARGE SCALE GENOMIC DNA]</scope>
    <source>
        <strain evidence="5">CIP 111030</strain>
    </source>
</reference>
<name>A0A6V7R5N9_9BACL</name>
<gene>
    <name evidence="4" type="primary">ywtF</name>
    <name evidence="4" type="ORF">JEOSCH030_00384</name>
</gene>
<evidence type="ECO:0000313" key="4">
    <source>
        <dbReference type="EMBL" id="CAD2072710.1"/>
    </source>
</evidence>
<comment type="similarity">
    <text evidence="1">Belongs to the LytR/CpsA/Psr (LCP) family.</text>
</comment>
<dbReference type="RefSeq" id="WP_186085217.1">
    <property type="nucleotide sequence ID" value="NZ_BMDB01000001.1"/>
</dbReference>
<keyword evidence="2" id="KW-1133">Transmembrane helix</keyword>
<dbReference type="Gene3D" id="3.40.630.190">
    <property type="entry name" value="LCP protein"/>
    <property type="match status" value="1"/>
</dbReference>
<dbReference type="InterPro" id="IPR050922">
    <property type="entry name" value="LytR/CpsA/Psr_CW_biosynth"/>
</dbReference>
<dbReference type="EMBL" id="CAJEWE010000006">
    <property type="protein sequence ID" value="CAD2072710.1"/>
    <property type="molecule type" value="Genomic_DNA"/>
</dbReference>
<dbReference type="NCBIfam" id="TIGR00350">
    <property type="entry name" value="lytR_cpsA_psr"/>
    <property type="match status" value="1"/>
</dbReference>
<keyword evidence="2" id="KW-0812">Transmembrane</keyword>
<organism evidence="4 5">
    <name type="scientific">Phocicoccus schoeneichii</name>
    <dbReference type="NCBI Taxonomy" id="1812261"/>
    <lineage>
        <taxon>Bacteria</taxon>
        <taxon>Bacillati</taxon>
        <taxon>Bacillota</taxon>
        <taxon>Bacilli</taxon>
        <taxon>Bacillales</taxon>
        <taxon>Salinicoccaceae</taxon>
        <taxon>Phocicoccus</taxon>
    </lineage>
</organism>
<keyword evidence="5" id="KW-1185">Reference proteome</keyword>
<feature type="transmembrane region" description="Helical" evidence="2">
    <location>
        <begin position="20"/>
        <end position="41"/>
    </location>
</feature>
<dbReference type="PANTHER" id="PTHR33392">
    <property type="entry name" value="POLYISOPRENYL-TEICHOIC ACID--PEPTIDOGLYCAN TEICHOIC ACID TRANSFERASE TAGU"/>
    <property type="match status" value="1"/>
</dbReference>
<protein>
    <submittedName>
        <fullName evidence="4">Transcriptional regulator YwtF</fullName>
    </submittedName>
</protein>
<evidence type="ECO:0000259" key="3">
    <source>
        <dbReference type="Pfam" id="PF03816"/>
    </source>
</evidence>
<dbReference type="Proteomes" id="UP000521032">
    <property type="component" value="Unassembled WGS sequence"/>
</dbReference>